<feature type="compositionally biased region" description="Polar residues" evidence="1">
    <location>
        <begin position="207"/>
        <end position="229"/>
    </location>
</feature>
<name>A0A814D8Q7_9BILA</name>
<feature type="compositionally biased region" description="Polar residues" evidence="1">
    <location>
        <begin position="96"/>
        <end position="117"/>
    </location>
</feature>
<feature type="region of interest" description="Disordered" evidence="1">
    <location>
        <begin position="44"/>
        <end position="80"/>
    </location>
</feature>
<feature type="non-terminal residue" evidence="2">
    <location>
        <position position="425"/>
    </location>
</feature>
<protein>
    <submittedName>
        <fullName evidence="2">Uncharacterized protein</fullName>
    </submittedName>
</protein>
<feature type="region of interest" description="Disordered" evidence="1">
    <location>
        <begin position="93"/>
        <end position="117"/>
    </location>
</feature>
<dbReference type="Proteomes" id="UP000663874">
    <property type="component" value="Unassembled WGS sequence"/>
</dbReference>
<reference evidence="2" key="1">
    <citation type="submission" date="2021-02" db="EMBL/GenBank/DDBJ databases">
        <authorList>
            <person name="Nowell W R."/>
        </authorList>
    </citation>
    <scope>NUCLEOTIDE SEQUENCE</scope>
</reference>
<evidence type="ECO:0000313" key="2">
    <source>
        <dbReference type="EMBL" id="CAF0950965.1"/>
    </source>
</evidence>
<dbReference type="AlphaFoldDB" id="A0A814D8Q7"/>
<feature type="compositionally biased region" description="Polar residues" evidence="1">
    <location>
        <begin position="54"/>
        <end position="80"/>
    </location>
</feature>
<comment type="caution">
    <text evidence="2">The sequence shown here is derived from an EMBL/GenBank/DDBJ whole genome shotgun (WGS) entry which is preliminary data.</text>
</comment>
<evidence type="ECO:0000313" key="4">
    <source>
        <dbReference type="Proteomes" id="UP000663889"/>
    </source>
</evidence>
<sequence>TAFYALSLIAQTPDGSISLKDYGWETYRVRSHSISASVANTDTYQSAERRISKGGTTSSPRKSLSLQVSAPGSSTTNNLSENKIKFVTHEPMTVDGASSTPSNLGHDSNSSDVKSRRSLTMPSTILLNSNEKTDVLHVVIPEESTPTTPTNSMAMVSFPDCPESSGFSVPIRRCSSISKEFIGPTTCRDSGIASGATGSFSDVEYSRSPSYQAYPSHSQSQTAAEQSADSLPLERFRPRSKSAHQSNALRQSKQLQKVPEVIQALRAPTAGLGRASEPSATDELYRSRLLRCNFLLKPDATGYEYGRRVQKISHATYSHLANTSHSDSYTDEILLKEKKNELFLPFHTFTSKFYKKMYEAHDFGDKQIDRFLTDDGKYSPDQRDIDDADEDENTIYRGLAVPVDIRQVVEHFAYSARLCVRQLCC</sequence>
<organism evidence="2 4">
    <name type="scientific">Rotaria sordida</name>
    <dbReference type="NCBI Taxonomy" id="392033"/>
    <lineage>
        <taxon>Eukaryota</taxon>
        <taxon>Metazoa</taxon>
        <taxon>Spiralia</taxon>
        <taxon>Gnathifera</taxon>
        <taxon>Rotifera</taxon>
        <taxon>Eurotatoria</taxon>
        <taxon>Bdelloidea</taxon>
        <taxon>Philodinida</taxon>
        <taxon>Philodinidae</taxon>
        <taxon>Rotaria</taxon>
    </lineage>
</organism>
<dbReference type="EMBL" id="CAJOBE010015805">
    <property type="protein sequence ID" value="CAF4193688.1"/>
    <property type="molecule type" value="Genomic_DNA"/>
</dbReference>
<evidence type="ECO:0000313" key="3">
    <source>
        <dbReference type="EMBL" id="CAF4193688.1"/>
    </source>
</evidence>
<gene>
    <name evidence="3" type="ORF">FNK824_LOCUS35887</name>
    <name evidence="2" type="ORF">SEV965_LOCUS8254</name>
</gene>
<evidence type="ECO:0000256" key="1">
    <source>
        <dbReference type="SAM" id="MobiDB-lite"/>
    </source>
</evidence>
<dbReference type="EMBL" id="CAJNOU010000299">
    <property type="protein sequence ID" value="CAF0950965.1"/>
    <property type="molecule type" value="Genomic_DNA"/>
</dbReference>
<dbReference type="Proteomes" id="UP000663889">
    <property type="component" value="Unassembled WGS sequence"/>
</dbReference>
<accession>A0A814D8Q7</accession>
<feature type="region of interest" description="Disordered" evidence="1">
    <location>
        <begin position="207"/>
        <end position="231"/>
    </location>
</feature>
<proteinExistence type="predicted"/>